<reference evidence="2" key="1">
    <citation type="submission" date="2022-10" db="EMBL/GenBank/DDBJ databases">
        <authorList>
            <person name="Chen Y."/>
            <person name="Dougan E. K."/>
            <person name="Chan C."/>
            <person name="Rhodes N."/>
            <person name="Thang M."/>
        </authorList>
    </citation>
    <scope>NUCLEOTIDE SEQUENCE</scope>
</reference>
<dbReference type="OrthoDB" id="486856at2759"/>
<comment type="caution">
    <text evidence="2">The sequence shown here is derived from an EMBL/GenBank/DDBJ whole genome shotgun (WGS) entry which is preliminary data.</text>
</comment>
<dbReference type="EMBL" id="CAMXCT010006235">
    <property type="protein sequence ID" value="CAI4014235.1"/>
    <property type="molecule type" value="Genomic_DNA"/>
</dbReference>
<dbReference type="Proteomes" id="UP001152797">
    <property type="component" value="Unassembled WGS sequence"/>
</dbReference>
<feature type="region of interest" description="Disordered" evidence="1">
    <location>
        <begin position="548"/>
        <end position="579"/>
    </location>
</feature>
<feature type="compositionally biased region" description="Low complexity" evidence="1">
    <location>
        <begin position="558"/>
        <end position="573"/>
    </location>
</feature>
<organism evidence="2">
    <name type="scientific">Cladocopium goreaui</name>
    <dbReference type="NCBI Taxonomy" id="2562237"/>
    <lineage>
        <taxon>Eukaryota</taxon>
        <taxon>Sar</taxon>
        <taxon>Alveolata</taxon>
        <taxon>Dinophyceae</taxon>
        <taxon>Suessiales</taxon>
        <taxon>Symbiodiniaceae</taxon>
        <taxon>Cladocopium</taxon>
    </lineage>
</organism>
<sequence>MGDEWPLVADGVRAHLQRVYRTPLRLDAAFDSDEECLQLVAAEFPDMVGEDLVNTVAQIGIWKESMERPFKRTRKELAHQVLFRLPFPGQASVQDEYNRLTQTSSICILEMHIKRKQKKHREDPADARARRFDAERRKYARLLSQVIIQADLPIVQLVKTLDDPEAGWLHIFAARRGNTLKNRYKVWRPFEMWLEWHRGYLFPRGVKDVIDYMQHRVDDGCGRTVPQALHTALALIESLGRVPEGSKISEDPLWLGHVKSWSAELSEDAPPRKPAEMYTTAMVLSLELTVVCETEPLFVRALSWVVLCMIWGAMRCDDVQAVLPSRTVLSNYGLRRTAVGWELMQASLLLPDGLETFFSGHSPRNYLTSVAAALGFHKDERAYLGRWSMGMVSSEEYVRTSRQVVFKIQREVNRALDENIDRLADFAAESGANKKRHTVLVPYLEKVSLGGVYPTLEVMPGDWDPDTHGETEEAIAGQIAAQSLKESMVQSGPSKFFITVSRRAGLKRLHLTGCFVRPDRCCEVIHLDVVGQDDFDAICQACRRKMLAESGKDGGELSSSTASSSSTESVASSGNEPLG</sequence>
<evidence type="ECO:0000313" key="3">
    <source>
        <dbReference type="EMBL" id="CAL1167610.1"/>
    </source>
</evidence>
<dbReference type="EMBL" id="CAMXCT030006235">
    <property type="protein sequence ID" value="CAL4801547.1"/>
    <property type="molecule type" value="Genomic_DNA"/>
</dbReference>
<gene>
    <name evidence="2" type="ORF">C1SCF055_LOCUS39149</name>
</gene>
<dbReference type="AlphaFoldDB" id="A0A9P1DR87"/>
<name>A0A9P1DR87_9DINO</name>
<evidence type="ECO:0000313" key="4">
    <source>
        <dbReference type="Proteomes" id="UP001152797"/>
    </source>
</evidence>
<keyword evidence="4" id="KW-1185">Reference proteome</keyword>
<protein>
    <submittedName>
        <fullName evidence="2">Uncharacterized protein</fullName>
    </submittedName>
</protein>
<reference evidence="3" key="2">
    <citation type="submission" date="2024-04" db="EMBL/GenBank/DDBJ databases">
        <authorList>
            <person name="Chen Y."/>
            <person name="Shah S."/>
            <person name="Dougan E. K."/>
            <person name="Thang M."/>
            <person name="Chan C."/>
        </authorList>
    </citation>
    <scope>NUCLEOTIDE SEQUENCE [LARGE SCALE GENOMIC DNA]</scope>
</reference>
<evidence type="ECO:0000256" key="1">
    <source>
        <dbReference type="SAM" id="MobiDB-lite"/>
    </source>
</evidence>
<evidence type="ECO:0000313" key="2">
    <source>
        <dbReference type="EMBL" id="CAI4014235.1"/>
    </source>
</evidence>
<dbReference type="EMBL" id="CAMXCT020006235">
    <property type="protein sequence ID" value="CAL1167610.1"/>
    <property type="molecule type" value="Genomic_DNA"/>
</dbReference>
<dbReference type="SUPFAM" id="SSF47823">
    <property type="entry name" value="lambda integrase-like, N-terminal domain"/>
    <property type="match status" value="1"/>
</dbReference>
<accession>A0A9P1DR87</accession>
<proteinExistence type="predicted"/>